<evidence type="ECO:0000259" key="15">
    <source>
        <dbReference type="SMART" id="SM00642"/>
    </source>
</evidence>
<comment type="caution">
    <text evidence="16">The sequence shown here is derived from an EMBL/GenBank/DDBJ whole genome shotgun (WGS) entry which is preliminary data.</text>
</comment>
<evidence type="ECO:0000313" key="17">
    <source>
        <dbReference type="Proteomes" id="UP001634747"/>
    </source>
</evidence>
<gene>
    <name evidence="16" type="primary">treZ</name>
    <name evidence="16" type="ORF">ACK2TP_02230</name>
</gene>
<dbReference type="InterPro" id="IPR006047">
    <property type="entry name" value="GH13_cat_dom"/>
</dbReference>
<evidence type="ECO:0000256" key="9">
    <source>
        <dbReference type="ARBA" id="ARBA00023295"/>
    </source>
</evidence>
<dbReference type="InterPro" id="IPR044901">
    <property type="entry name" value="Trehalose_TreZ_E-set_sf"/>
</dbReference>
<dbReference type="EC" id="3.2.1.141" evidence="4 13"/>
<comment type="catalytic activity">
    <reaction evidence="12 14">
        <text>hydrolysis of (1-&gt;4)-alpha-D-glucosidic linkage in 4-alpha-D-[(1-&gt;4)-alpha-D-glucanosyl]n trehalose to yield trehalose and (1-&gt;4)-alpha-D-glucan.</text>
        <dbReference type="EC" id="3.2.1.141"/>
    </reaction>
</comment>
<dbReference type="GO" id="GO:0033942">
    <property type="term" value="F:4-alpha-D-(1-&gt;4)-alpha-D-glucanotrehalose trehalohydrolase activity"/>
    <property type="evidence" value="ECO:0007669"/>
    <property type="project" value="UniProtKB-EC"/>
</dbReference>
<comment type="subcellular location">
    <subcellularLocation>
        <location evidence="1">Cytoplasm</location>
    </subcellularLocation>
</comment>
<keyword evidence="17" id="KW-1185">Reference proteome</keyword>
<evidence type="ECO:0000256" key="11">
    <source>
        <dbReference type="ARBA" id="ARBA00033284"/>
    </source>
</evidence>
<accession>A0ABW9KHC4</accession>
<keyword evidence="7 14" id="KW-0378">Hydrolase</keyword>
<dbReference type="PANTHER" id="PTHR43651:SF11">
    <property type="entry name" value="MALTO-OLIGOSYLTREHALOSE TREHALOHYDROLASE"/>
    <property type="match status" value="1"/>
</dbReference>
<organism evidence="16 17">
    <name type="scientific">Terriglobus aquaticus</name>
    <dbReference type="NCBI Taxonomy" id="940139"/>
    <lineage>
        <taxon>Bacteria</taxon>
        <taxon>Pseudomonadati</taxon>
        <taxon>Acidobacteriota</taxon>
        <taxon>Terriglobia</taxon>
        <taxon>Terriglobales</taxon>
        <taxon>Acidobacteriaceae</taxon>
        <taxon>Terriglobus</taxon>
    </lineage>
</organism>
<dbReference type="SMART" id="SM00642">
    <property type="entry name" value="Aamy"/>
    <property type="match status" value="1"/>
</dbReference>
<dbReference type="Pfam" id="PF11941">
    <property type="entry name" value="DUF3459"/>
    <property type="match status" value="1"/>
</dbReference>
<dbReference type="EMBL" id="JBJYXY010000001">
    <property type="protein sequence ID" value="MFN2974573.1"/>
    <property type="molecule type" value="Genomic_DNA"/>
</dbReference>
<evidence type="ECO:0000256" key="4">
    <source>
        <dbReference type="ARBA" id="ARBA00012268"/>
    </source>
</evidence>
<keyword evidence="6" id="KW-0963">Cytoplasm</keyword>
<evidence type="ECO:0000256" key="14">
    <source>
        <dbReference type="PIRNR" id="PIRNR006337"/>
    </source>
</evidence>
<dbReference type="Pfam" id="PF00128">
    <property type="entry name" value="Alpha-amylase"/>
    <property type="match status" value="1"/>
</dbReference>
<dbReference type="InterPro" id="IPR017853">
    <property type="entry name" value="GH"/>
</dbReference>
<evidence type="ECO:0000256" key="7">
    <source>
        <dbReference type="ARBA" id="ARBA00022801"/>
    </source>
</evidence>
<protein>
    <recommendedName>
        <fullName evidence="5 13">Malto-oligosyltrehalose trehalohydrolase</fullName>
        <shortName evidence="14">MTHase</shortName>
        <ecNumber evidence="4 13">3.2.1.141</ecNumber>
    </recommendedName>
    <alternativeName>
        <fullName evidence="11 14">4-alpha-D-((1-&gt;4)-alpha-D-glucano)trehalose trehalohydrolase</fullName>
    </alternativeName>
    <alternativeName>
        <fullName evidence="10 14">Maltooligosyl trehalose trehalohydrolase</fullName>
    </alternativeName>
</protein>
<feature type="domain" description="Glycosyl hydrolase family 13 catalytic" evidence="15">
    <location>
        <begin position="101"/>
        <end position="445"/>
    </location>
</feature>
<dbReference type="Gene3D" id="3.20.20.80">
    <property type="entry name" value="Glycosidases"/>
    <property type="match status" value="1"/>
</dbReference>
<dbReference type="NCBIfam" id="TIGR02402">
    <property type="entry name" value="trehalose_TreZ"/>
    <property type="match status" value="1"/>
</dbReference>
<dbReference type="CDD" id="cd11325">
    <property type="entry name" value="AmyAc_GTHase"/>
    <property type="match status" value="1"/>
</dbReference>
<keyword evidence="9 14" id="KW-0326">Glycosidase</keyword>
<evidence type="ECO:0000256" key="6">
    <source>
        <dbReference type="ARBA" id="ARBA00022490"/>
    </source>
</evidence>
<evidence type="ECO:0000256" key="1">
    <source>
        <dbReference type="ARBA" id="ARBA00004496"/>
    </source>
</evidence>
<dbReference type="Proteomes" id="UP001634747">
    <property type="component" value="Unassembled WGS sequence"/>
</dbReference>
<evidence type="ECO:0000256" key="2">
    <source>
        <dbReference type="ARBA" id="ARBA00005199"/>
    </source>
</evidence>
<sequence>MHHFSVWVPRRHKVSVVVDGSTYPMQGPSSHGFWTADVEKAVHGSDYAFLLDDDPNPYPDPRSFWQPKDVHSFSRVLDHRNFAWTDEKFRAVPLPSAVVYEMHVGTFTPGGTLDSAIERLDYLCELGITHVELLPIASYEGNFSWGYDGVAPYAPDETVGGPDAVKRFVDACHSKGLAVILDVVYNHFGPAGNYTGQFGPYYTEKHKTPWGAAINFEEGGSDEVRRYFIDNALMWLRDYHFDGLRLDATHELIDRSALHFLEQLSREVEDLSASVGRCLVLIAENDLNDPRVVTSREANGYGMDAQWSDDFHHALFSLLANEQIGYFRDFGEIGQLAHTLKHVFLYDGRYSQYRQHSHGRQVLNLSYHKYLGFIQNHDQIGNRAKGERLEMIVGMRKAKLAAGVVFTAPFVPMIFMGEEWAADTPWMYFADFEAPELRKAVSEGRKKDFAHFGFGDDVPDPEDPQTFESSKLKWAELDEPKHHEMLRWYRDLIHLRRKTLSLNLGDMHRMDVEHSEESRWIRTDRGEIRTCMNFAETATAFALPPGSELLLSSAEAPDREPGGVVVPPLSMAVYRMPARPVTVEPPQ</sequence>
<evidence type="ECO:0000256" key="10">
    <source>
        <dbReference type="ARBA" id="ARBA00032057"/>
    </source>
</evidence>
<comment type="pathway">
    <text evidence="2 14">Glycan biosynthesis; trehalose biosynthesis.</text>
</comment>
<dbReference type="Gene3D" id="2.60.40.10">
    <property type="entry name" value="Immunoglobulins"/>
    <property type="match status" value="1"/>
</dbReference>
<comment type="similarity">
    <text evidence="3 14">Belongs to the glycosyl hydrolase 13 family.</text>
</comment>
<dbReference type="InterPro" id="IPR012768">
    <property type="entry name" value="Trehalose_TreZ"/>
</dbReference>
<dbReference type="SUPFAM" id="SSF81296">
    <property type="entry name" value="E set domains"/>
    <property type="match status" value="1"/>
</dbReference>
<name>A0ABW9KHC4_9BACT</name>
<keyword evidence="8" id="KW-0119">Carbohydrate metabolism</keyword>
<dbReference type="PIRSF" id="PIRSF006337">
    <property type="entry name" value="Trehalose_TreZ"/>
    <property type="match status" value="1"/>
</dbReference>
<dbReference type="Gene3D" id="1.10.10.760">
    <property type="entry name" value="E-set domains of sugar-utilizing enzymes"/>
    <property type="match status" value="1"/>
</dbReference>
<evidence type="ECO:0000256" key="3">
    <source>
        <dbReference type="ARBA" id="ARBA00008061"/>
    </source>
</evidence>
<dbReference type="InterPro" id="IPR022567">
    <property type="entry name" value="DUF3459"/>
</dbReference>
<dbReference type="PANTHER" id="PTHR43651">
    <property type="entry name" value="1,4-ALPHA-GLUCAN-BRANCHING ENZYME"/>
    <property type="match status" value="1"/>
</dbReference>
<dbReference type="SUPFAM" id="SSF51445">
    <property type="entry name" value="(Trans)glycosidases"/>
    <property type="match status" value="1"/>
</dbReference>
<dbReference type="InterPro" id="IPR013783">
    <property type="entry name" value="Ig-like_fold"/>
</dbReference>
<evidence type="ECO:0000256" key="13">
    <source>
        <dbReference type="NCBIfam" id="TIGR02402"/>
    </source>
</evidence>
<evidence type="ECO:0000256" key="12">
    <source>
        <dbReference type="ARBA" id="ARBA00034013"/>
    </source>
</evidence>
<dbReference type="InterPro" id="IPR014756">
    <property type="entry name" value="Ig_E-set"/>
</dbReference>
<evidence type="ECO:0000256" key="5">
    <source>
        <dbReference type="ARBA" id="ARBA00015938"/>
    </source>
</evidence>
<evidence type="ECO:0000313" key="16">
    <source>
        <dbReference type="EMBL" id="MFN2974573.1"/>
    </source>
</evidence>
<proteinExistence type="inferred from homology"/>
<reference evidence="16 17" key="1">
    <citation type="submission" date="2024-12" db="EMBL/GenBank/DDBJ databases">
        <authorList>
            <person name="Lee Y."/>
        </authorList>
    </citation>
    <scope>NUCLEOTIDE SEQUENCE [LARGE SCALE GENOMIC DNA]</scope>
    <source>
        <strain evidence="16 17">03SUJ4</strain>
    </source>
</reference>
<evidence type="ECO:0000256" key="8">
    <source>
        <dbReference type="ARBA" id="ARBA00023277"/>
    </source>
</evidence>
<dbReference type="RefSeq" id="WP_263413864.1">
    <property type="nucleotide sequence ID" value="NZ_BAABBH010000001.1"/>
</dbReference>